<comment type="caution">
    <text evidence="1">The sequence shown here is derived from an EMBL/GenBank/DDBJ whole genome shotgun (WGS) entry which is preliminary data.</text>
</comment>
<proteinExistence type="predicted"/>
<name>A0AAN9IRM4_CLITE</name>
<dbReference type="Pfam" id="PF04979">
    <property type="entry name" value="IPP-2"/>
    <property type="match status" value="1"/>
</dbReference>
<organism evidence="1 2">
    <name type="scientific">Clitoria ternatea</name>
    <name type="common">Butterfly pea</name>
    <dbReference type="NCBI Taxonomy" id="43366"/>
    <lineage>
        <taxon>Eukaryota</taxon>
        <taxon>Viridiplantae</taxon>
        <taxon>Streptophyta</taxon>
        <taxon>Embryophyta</taxon>
        <taxon>Tracheophyta</taxon>
        <taxon>Spermatophyta</taxon>
        <taxon>Magnoliopsida</taxon>
        <taxon>eudicotyledons</taxon>
        <taxon>Gunneridae</taxon>
        <taxon>Pentapetalae</taxon>
        <taxon>rosids</taxon>
        <taxon>fabids</taxon>
        <taxon>Fabales</taxon>
        <taxon>Fabaceae</taxon>
        <taxon>Papilionoideae</taxon>
        <taxon>50 kb inversion clade</taxon>
        <taxon>NPAAA clade</taxon>
        <taxon>indigoferoid/millettioid clade</taxon>
        <taxon>Phaseoleae</taxon>
        <taxon>Clitoria</taxon>
    </lineage>
</organism>
<dbReference type="PANTHER" id="PTHR12398:SF20">
    <property type="entry name" value="PROTEIN PHOSPHATASE 1 REGULATORY INHIBITOR SUBUNIT 2"/>
    <property type="match status" value="1"/>
</dbReference>
<sequence>MIVLGSVSEFVVTHAPCPGIIVKESSSNKGRVRWDEANIGEIEANKPLRQKITEPKTPYRPIIDGKKDWNSRKLNDDSNIYGWCSRLCVSTTKCYGEKTSSRDEA</sequence>
<protein>
    <submittedName>
        <fullName evidence="1">Uncharacterized protein</fullName>
    </submittedName>
</protein>
<gene>
    <name evidence="1" type="ORF">RJT34_19765</name>
</gene>
<dbReference type="PANTHER" id="PTHR12398">
    <property type="entry name" value="PROTEIN PHOSPHATASE INHIBITOR"/>
    <property type="match status" value="1"/>
</dbReference>
<dbReference type="EMBL" id="JAYKXN010000005">
    <property type="protein sequence ID" value="KAK7285010.1"/>
    <property type="molecule type" value="Genomic_DNA"/>
</dbReference>
<dbReference type="Proteomes" id="UP001359559">
    <property type="component" value="Unassembled WGS sequence"/>
</dbReference>
<dbReference type="GO" id="GO:0004864">
    <property type="term" value="F:protein phosphatase inhibitor activity"/>
    <property type="evidence" value="ECO:0007669"/>
    <property type="project" value="InterPro"/>
</dbReference>
<accession>A0AAN9IRM4</accession>
<dbReference type="AlphaFoldDB" id="A0AAN9IRM4"/>
<dbReference type="InterPro" id="IPR014729">
    <property type="entry name" value="Rossmann-like_a/b/a_fold"/>
</dbReference>
<reference evidence="1 2" key="1">
    <citation type="submission" date="2024-01" db="EMBL/GenBank/DDBJ databases">
        <title>The genomes of 5 underutilized Papilionoideae crops provide insights into root nodulation and disease resistance.</title>
        <authorList>
            <person name="Yuan L."/>
        </authorList>
    </citation>
    <scope>NUCLEOTIDE SEQUENCE [LARGE SCALE GENOMIC DNA]</scope>
    <source>
        <strain evidence="1">LY-2023</strain>
        <tissue evidence="1">Leaf</tissue>
    </source>
</reference>
<dbReference type="GO" id="GO:0009966">
    <property type="term" value="P:regulation of signal transduction"/>
    <property type="evidence" value="ECO:0007669"/>
    <property type="project" value="InterPro"/>
</dbReference>
<dbReference type="Gene3D" id="3.40.50.620">
    <property type="entry name" value="HUPs"/>
    <property type="match status" value="1"/>
</dbReference>
<evidence type="ECO:0000313" key="2">
    <source>
        <dbReference type="Proteomes" id="UP001359559"/>
    </source>
</evidence>
<evidence type="ECO:0000313" key="1">
    <source>
        <dbReference type="EMBL" id="KAK7285010.1"/>
    </source>
</evidence>
<keyword evidence="2" id="KW-1185">Reference proteome</keyword>
<dbReference type="InterPro" id="IPR007062">
    <property type="entry name" value="PPI-2"/>
</dbReference>